<reference evidence="1 2" key="1">
    <citation type="submission" date="2015-01" db="EMBL/GenBank/DDBJ databases">
        <title>Evolution of Trichinella species and genotypes.</title>
        <authorList>
            <person name="Korhonen P.K."/>
            <person name="Edoardo P."/>
            <person name="Giuseppe L.R."/>
            <person name="Gasser R.B."/>
        </authorList>
    </citation>
    <scope>NUCLEOTIDE SEQUENCE [LARGE SCALE GENOMIC DNA]</scope>
    <source>
        <strain evidence="1">ISS470</strain>
    </source>
</reference>
<sequence>MGLKLGQSLVGHSLSLCSIFVPAHLVGRTNFGLKDP</sequence>
<dbReference type="Proteomes" id="UP000054995">
    <property type="component" value="Unassembled WGS sequence"/>
</dbReference>
<name>A0A0V1DQB6_TRIPS</name>
<proteinExistence type="predicted"/>
<evidence type="ECO:0000313" key="1">
    <source>
        <dbReference type="EMBL" id="KRY63611.1"/>
    </source>
</evidence>
<organism evidence="1 2">
    <name type="scientific">Trichinella pseudospiralis</name>
    <name type="common">Parasitic roundworm</name>
    <dbReference type="NCBI Taxonomy" id="6337"/>
    <lineage>
        <taxon>Eukaryota</taxon>
        <taxon>Metazoa</taxon>
        <taxon>Ecdysozoa</taxon>
        <taxon>Nematoda</taxon>
        <taxon>Enoplea</taxon>
        <taxon>Dorylaimia</taxon>
        <taxon>Trichinellida</taxon>
        <taxon>Trichinellidae</taxon>
        <taxon>Trichinella</taxon>
    </lineage>
</organism>
<accession>A0A0V1DQB6</accession>
<protein>
    <submittedName>
        <fullName evidence="1">Uncharacterized protein</fullName>
    </submittedName>
</protein>
<comment type="caution">
    <text evidence="1">The sequence shown here is derived from an EMBL/GenBank/DDBJ whole genome shotgun (WGS) entry which is preliminary data.</text>
</comment>
<evidence type="ECO:0000313" key="2">
    <source>
        <dbReference type="Proteomes" id="UP000054995"/>
    </source>
</evidence>
<gene>
    <name evidence="1" type="ORF">T4D_14450</name>
</gene>
<keyword evidence="2" id="KW-1185">Reference proteome</keyword>
<dbReference type="EMBL" id="JYDT01002173">
    <property type="protein sequence ID" value="KRY63611.1"/>
    <property type="molecule type" value="Genomic_DNA"/>
</dbReference>
<dbReference type="AlphaFoldDB" id="A0A0V1DQB6"/>